<reference evidence="3" key="2">
    <citation type="submission" date="2016-04" db="EMBL/GenBank/DDBJ databases">
        <title>Planomonospora sphaerica JCM9374 whole genome shotgun sequence.</title>
        <authorList>
            <person name="Suzuki T."/>
            <person name="Dohra H."/>
            <person name="Kodani S."/>
        </authorList>
    </citation>
    <scope>NUCLEOTIDE SEQUENCE [LARGE SCALE GENOMIC DNA]</scope>
    <source>
        <strain evidence="3">JCM 9374</strain>
    </source>
</reference>
<evidence type="ECO:0000256" key="1">
    <source>
        <dbReference type="SAM" id="SignalP"/>
    </source>
</evidence>
<gene>
    <name evidence="2" type="ORF">PS9374_06431</name>
</gene>
<dbReference type="EMBL" id="BDCX01000019">
    <property type="protein sequence ID" value="GAT70745.1"/>
    <property type="molecule type" value="Genomic_DNA"/>
</dbReference>
<protein>
    <submittedName>
        <fullName evidence="2">Uncharacterized protein</fullName>
    </submittedName>
</protein>
<sequence length="164" mass="17586">MNKTSATAALAAALLLASAAPALAAAPASAPAASAPAAERESGLKTVYGWARKSGNSAMIVTPHRVRRYGHGEGENGGWYIGSRKGAPVRIDYTEGLDFRQVNKKCGRPPAGHPYDTRSRYELGTRRCDPIHLYDRLRKGRIPVKVVYDPAGPMAVKVHELVLP</sequence>
<dbReference type="STRING" id="161355.PS9374_06431"/>
<evidence type="ECO:0000313" key="2">
    <source>
        <dbReference type="EMBL" id="GAT70745.1"/>
    </source>
</evidence>
<feature type="signal peptide" evidence="1">
    <location>
        <begin position="1"/>
        <end position="24"/>
    </location>
</feature>
<comment type="caution">
    <text evidence="2">The sequence shown here is derived from an EMBL/GenBank/DDBJ whole genome shotgun (WGS) entry which is preliminary data.</text>
</comment>
<reference evidence="2 3" key="1">
    <citation type="journal article" date="2016" name="Genome Announc.">
        <title>Draft Genome Sequence of Planomonospora sphaerica JCM9374, a Rare Actinomycete.</title>
        <authorList>
            <person name="Dohra H."/>
            <person name="Suzuki T."/>
            <person name="Inoue Y."/>
            <person name="Kodani S."/>
        </authorList>
    </citation>
    <scope>NUCLEOTIDE SEQUENCE [LARGE SCALE GENOMIC DNA]</scope>
    <source>
        <strain evidence="2 3">JCM 9374</strain>
    </source>
</reference>
<proteinExistence type="predicted"/>
<evidence type="ECO:0000313" key="3">
    <source>
        <dbReference type="Proteomes" id="UP000077701"/>
    </source>
</evidence>
<name>A0A171DNW1_9ACTN</name>
<dbReference type="RefSeq" id="WP_068903300.1">
    <property type="nucleotide sequence ID" value="NZ_BDCX01000019.1"/>
</dbReference>
<keyword evidence="3" id="KW-1185">Reference proteome</keyword>
<dbReference type="Proteomes" id="UP000077701">
    <property type="component" value="Unassembled WGS sequence"/>
</dbReference>
<organism evidence="2 3">
    <name type="scientific">Planomonospora sphaerica</name>
    <dbReference type="NCBI Taxonomy" id="161355"/>
    <lineage>
        <taxon>Bacteria</taxon>
        <taxon>Bacillati</taxon>
        <taxon>Actinomycetota</taxon>
        <taxon>Actinomycetes</taxon>
        <taxon>Streptosporangiales</taxon>
        <taxon>Streptosporangiaceae</taxon>
        <taxon>Planomonospora</taxon>
    </lineage>
</organism>
<feature type="chain" id="PRO_5007905882" evidence="1">
    <location>
        <begin position="25"/>
        <end position="164"/>
    </location>
</feature>
<dbReference type="AlphaFoldDB" id="A0A171DNW1"/>
<keyword evidence="1" id="KW-0732">Signal</keyword>
<accession>A0A171DNW1</accession>